<keyword evidence="5" id="KW-0249">Electron transport</keyword>
<name>A0A507BZK7_9FUNG</name>
<evidence type="ECO:0000313" key="14">
    <source>
        <dbReference type="Proteomes" id="UP000319731"/>
    </source>
</evidence>
<gene>
    <name evidence="13" type="ORF">SmJEL517_g03089</name>
</gene>
<dbReference type="InterPro" id="IPR013130">
    <property type="entry name" value="Fe3_Rdtase_TM_dom"/>
</dbReference>
<evidence type="ECO:0000256" key="10">
    <source>
        <dbReference type="ARBA" id="ARBA00023136"/>
    </source>
</evidence>
<dbReference type="GO" id="GO:0006952">
    <property type="term" value="P:defense response"/>
    <property type="evidence" value="ECO:0007669"/>
    <property type="project" value="TreeGrafter"/>
</dbReference>
<feature type="transmembrane region" description="Helical" evidence="11">
    <location>
        <begin position="162"/>
        <end position="186"/>
    </location>
</feature>
<keyword evidence="8" id="KW-0408">Iron</keyword>
<feature type="transmembrane region" description="Helical" evidence="11">
    <location>
        <begin position="265"/>
        <end position="282"/>
    </location>
</feature>
<evidence type="ECO:0000313" key="13">
    <source>
        <dbReference type="EMBL" id="TPX34237.1"/>
    </source>
</evidence>
<feature type="transmembrane region" description="Helical" evidence="11">
    <location>
        <begin position="75"/>
        <end position="96"/>
    </location>
</feature>
<feature type="domain" description="FAD-binding FR-type" evidence="12">
    <location>
        <begin position="290"/>
        <end position="410"/>
    </location>
</feature>
<evidence type="ECO:0000256" key="5">
    <source>
        <dbReference type="ARBA" id="ARBA00022982"/>
    </source>
</evidence>
<dbReference type="InterPro" id="IPR039261">
    <property type="entry name" value="FNR_nucleotide-bd"/>
</dbReference>
<dbReference type="InterPro" id="IPR013112">
    <property type="entry name" value="FAD-bd_8"/>
</dbReference>
<dbReference type="SFLD" id="SFLDG01169">
    <property type="entry name" value="NADPH_oxidase_subgroup_(NOX)"/>
    <property type="match status" value="1"/>
</dbReference>
<dbReference type="GO" id="GO:0046872">
    <property type="term" value="F:metal ion binding"/>
    <property type="evidence" value="ECO:0007669"/>
    <property type="project" value="UniProtKB-KW"/>
</dbReference>
<dbReference type="Pfam" id="PF08030">
    <property type="entry name" value="NAD_binding_6"/>
    <property type="match status" value="1"/>
</dbReference>
<keyword evidence="3 11" id="KW-0812">Transmembrane</keyword>
<comment type="caution">
    <text evidence="13">The sequence shown here is derived from an EMBL/GenBank/DDBJ whole genome shotgun (WGS) entry which is preliminary data.</text>
</comment>
<organism evidence="13 14">
    <name type="scientific">Synchytrium microbalum</name>
    <dbReference type="NCBI Taxonomy" id="1806994"/>
    <lineage>
        <taxon>Eukaryota</taxon>
        <taxon>Fungi</taxon>
        <taxon>Fungi incertae sedis</taxon>
        <taxon>Chytridiomycota</taxon>
        <taxon>Chytridiomycota incertae sedis</taxon>
        <taxon>Chytridiomycetes</taxon>
        <taxon>Synchytriales</taxon>
        <taxon>Synchytriaceae</taxon>
        <taxon>Synchytrium</taxon>
    </lineage>
</organism>
<dbReference type="Pfam" id="PF08022">
    <property type="entry name" value="FAD_binding_8"/>
    <property type="match status" value="1"/>
</dbReference>
<keyword evidence="2" id="KW-0349">Heme</keyword>
<evidence type="ECO:0000259" key="12">
    <source>
        <dbReference type="PROSITE" id="PS51384"/>
    </source>
</evidence>
<keyword evidence="4" id="KW-0479">Metal-binding</keyword>
<protein>
    <recommendedName>
        <fullName evidence="12">FAD-binding FR-type domain-containing protein</fullName>
    </recommendedName>
</protein>
<dbReference type="SFLD" id="SFLDG01168">
    <property type="entry name" value="Ferric_reductase_subgroup_(FRE"/>
    <property type="match status" value="1"/>
</dbReference>
<keyword evidence="10 11" id="KW-0472">Membrane</keyword>
<dbReference type="GO" id="GO:0016175">
    <property type="term" value="F:superoxide-generating NAD(P)H oxidase activity"/>
    <property type="evidence" value="ECO:0007669"/>
    <property type="project" value="TreeGrafter"/>
</dbReference>
<dbReference type="EMBL" id="QEAO01000015">
    <property type="protein sequence ID" value="TPX34237.1"/>
    <property type="molecule type" value="Genomic_DNA"/>
</dbReference>
<dbReference type="PROSITE" id="PS51384">
    <property type="entry name" value="FAD_FR"/>
    <property type="match status" value="1"/>
</dbReference>
<evidence type="ECO:0000256" key="3">
    <source>
        <dbReference type="ARBA" id="ARBA00022692"/>
    </source>
</evidence>
<dbReference type="GO" id="GO:0043020">
    <property type="term" value="C:NADPH oxidase complex"/>
    <property type="evidence" value="ECO:0007669"/>
    <property type="project" value="TreeGrafter"/>
</dbReference>
<feature type="transmembrane region" description="Helical" evidence="11">
    <location>
        <begin position="233"/>
        <end position="259"/>
    </location>
</feature>
<feature type="transmembrane region" description="Helical" evidence="11">
    <location>
        <begin position="206"/>
        <end position="226"/>
    </location>
</feature>
<evidence type="ECO:0000256" key="11">
    <source>
        <dbReference type="SAM" id="Phobius"/>
    </source>
</evidence>
<dbReference type="InterPro" id="IPR017938">
    <property type="entry name" value="Riboflavin_synthase-like_b-brl"/>
</dbReference>
<evidence type="ECO:0000256" key="1">
    <source>
        <dbReference type="ARBA" id="ARBA00004141"/>
    </source>
</evidence>
<dbReference type="InterPro" id="IPR017927">
    <property type="entry name" value="FAD-bd_FR_type"/>
</dbReference>
<dbReference type="PANTHER" id="PTHR11972">
    <property type="entry name" value="NADPH OXIDASE"/>
    <property type="match status" value="1"/>
</dbReference>
<dbReference type="SFLD" id="SFLDS00052">
    <property type="entry name" value="Ferric_Reductase_Domain"/>
    <property type="match status" value="1"/>
</dbReference>
<evidence type="ECO:0000256" key="9">
    <source>
        <dbReference type="ARBA" id="ARBA00023065"/>
    </source>
</evidence>
<dbReference type="GO" id="GO:0042554">
    <property type="term" value="P:superoxide anion generation"/>
    <property type="evidence" value="ECO:0007669"/>
    <property type="project" value="TreeGrafter"/>
</dbReference>
<dbReference type="InterPro" id="IPR050369">
    <property type="entry name" value="RBOH/FRE"/>
</dbReference>
<keyword evidence="9" id="KW-0406">Ion transport</keyword>
<evidence type="ECO:0000256" key="7">
    <source>
        <dbReference type="ARBA" id="ARBA00023002"/>
    </source>
</evidence>
<dbReference type="PANTHER" id="PTHR11972:SF153">
    <property type="entry name" value="SUPEROXIDE-GENERATING NADPH OXIDASE HEAVY CHAIN SUBUNIT A"/>
    <property type="match status" value="1"/>
</dbReference>
<evidence type="ECO:0000256" key="4">
    <source>
        <dbReference type="ARBA" id="ARBA00022723"/>
    </source>
</evidence>
<dbReference type="FunFam" id="3.40.50.80:FF:000004">
    <property type="entry name" value="NADPH oxidase isoform 2"/>
    <property type="match status" value="1"/>
</dbReference>
<evidence type="ECO:0000256" key="2">
    <source>
        <dbReference type="ARBA" id="ARBA00022617"/>
    </source>
</evidence>
<dbReference type="GO" id="GO:0006811">
    <property type="term" value="P:monoatomic ion transport"/>
    <property type="evidence" value="ECO:0007669"/>
    <property type="project" value="UniProtKB-KW"/>
</dbReference>
<proteinExistence type="predicted"/>
<dbReference type="InterPro" id="IPR013121">
    <property type="entry name" value="Fe_red_NAD-bd_6"/>
</dbReference>
<dbReference type="AlphaFoldDB" id="A0A507BZK7"/>
<keyword evidence="6 11" id="KW-1133">Transmembrane helix</keyword>
<comment type="subcellular location">
    <subcellularLocation>
        <location evidence="1">Membrane</location>
        <topology evidence="1">Multi-pass membrane protein</topology>
    </subcellularLocation>
</comment>
<accession>A0A507BZK7</accession>
<dbReference type="Gene3D" id="3.40.50.80">
    <property type="entry name" value="Nucleotide-binding domain of ferredoxin-NADP reductase (FNR) module"/>
    <property type="match status" value="1"/>
</dbReference>
<keyword evidence="14" id="KW-1185">Reference proteome</keyword>
<dbReference type="Proteomes" id="UP000319731">
    <property type="component" value="Unassembled WGS sequence"/>
</dbReference>
<dbReference type="SUPFAM" id="SSF63380">
    <property type="entry name" value="Riboflavin synthase domain-like"/>
    <property type="match status" value="1"/>
</dbReference>
<dbReference type="CDD" id="cd06186">
    <property type="entry name" value="NOX_Duox_like_FAD_NADP"/>
    <property type="match status" value="1"/>
</dbReference>
<dbReference type="RefSeq" id="XP_031025034.1">
    <property type="nucleotide sequence ID" value="XM_031169017.1"/>
</dbReference>
<dbReference type="SUPFAM" id="SSF52343">
    <property type="entry name" value="Ferredoxin reductase-like, C-terminal NADP-linked domain"/>
    <property type="match status" value="1"/>
</dbReference>
<keyword evidence="7" id="KW-0560">Oxidoreductase</keyword>
<dbReference type="STRING" id="1806994.A0A507BZK7"/>
<sequence length="579" mass="65405">MSWPSPSYVSSNKLLPPVAMNVGSTDTVGGARSTDVLNLPVVRVRRKKGKWQVNFENWLTNDGKYFDPRSNGPSYIFLGLWIAGNVAQFGYTFNFYNSNPSFSNFRTMLGITLPLARGAASCIDLSAGIILLPVCRNLLSLLRNTPIQRYVPVDRNIDFHRFLGWSVVLWSFVHSVAHMFNLLNLSRYQVGLVKPETVAVTSGPGATGQILVVLLFLIVTASIYTVRRKFFEIFWFTHHLFIVFFAILLTHGTFCFIQTNNGSCAGAAFWKYWVFFGGLYLLERIVRELRGRLPTNISKVVMHPSRVCEVQIRKPSCKIRSGQYIFLCCPQVAGYEWHPFTLTSAPEEDFISVHIRVAGDWTTAFAKQVGCQWDDRGNPSKTLEAAVGNDARLVLPRVMVDGPYGAASEDVFNYEVSVCFGAGIGVTPFASMLKSIWYKVKNPTKVIPLRKVYFYWICRDKDAFEWFQDLLVALEEEDLGKFLEIELYITGSLKPNEVFNVILNDEEGIKDGLTGLKSATKFGRPNLDAIFKSLGERHPHTDCGVFFCGPKPLNAMLHACCNKYTQTDGTRFYYHKENF</sequence>
<reference evidence="13 14" key="1">
    <citation type="journal article" date="2019" name="Sci. Rep.">
        <title>Comparative genomics of chytrid fungi reveal insights into the obligate biotrophic and pathogenic lifestyle of Synchytrium endobioticum.</title>
        <authorList>
            <person name="van de Vossenberg B.T.L.H."/>
            <person name="Warris S."/>
            <person name="Nguyen H.D.T."/>
            <person name="van Gent-Pelzer M.P.E."/>
            <person name="Joly D.L."/>
            <person name="van de Geest H.C."/>
            <person name="Bonants P.J.M."/>
            <person name="Smith D.S."/>
            <person name="Levesque C.A."/>
            <person name="van der Lee T.A.J."/>
        </authorList>
    </citation>
    <scope>NUCLEOTIDE SEQUENCE [LARGE SCALE GENOMIC DNA]</scope>
    <source>
        <strain evidence="13 14">JEL517</strain>
    </source>
</reference>
<dbReference type="OrthoDB" id="167398at2759"/>
<feature type="transmembrane region" description="Helical" evidence="11">
    <location>
        <begin position="116"/>
        <end position="142"/>
    </location>
</feature>
<keyword evidence="9" id="KW-0813">Transport</keyword>
<dbReference type="Gene3D" id="2.40.30.10">
    <property type="entry name" value="Translation factors"/>
    <property type="match status" value="1"/>
</dbReference>
<dbReference type="Pfam" id="PF01794">
    <property type="entry name" value="Ferric_reduct"/>
    <property type="match status" value="1"/>
</dbReference>
<evidence type="ECO:0000256" key="6">
    <source>
        <dbReference type="ARBA" id="ARBA00022989"/>
    </source>
</evidence>
<dbReference type="GeneID" id="42004314"/>
<evidence type="ECO:0000256" key="8">
    <source>
        <dbReference type="ARBA" id="ARBA00023004"/>
    </source>
</evidence>